<dbReference type="Proteomes" id="UP000428325">
    <property type="component" value="Chromosome"/>
</dbReference>
<proteinExistence type="inferred from homology"/>
<dbReference type="GeneID" id="99246630"/>
<dbReference type="AlphaFoldDB" id="A0A6B9FEP6"/>
<comment type="similarity">
    <text evidence="1">Belongs to the UPF0440 family.</text>
</comment>
<keyword evidence="3" id="KW-1185">Reference proteome</keyword>
<evidence type="ECO:0000256" key="1">
    <source>
        <dbReference type="ARBA" id="ARBA00008515"/>
    </source>
</evidence>
<dbReference type="KEGG" id="hra:EI982_11350"/>
<dbReference type="EMBL" id="CP034345">
    <property type="protein sequence ID" value="QGX95350.1"/>
    <property type="molecule type" value="Genomic_DNA"/>
</dbReference>
<organism evidence="2 3">
    <name type="scientific">Haloplanus rallus</name>
    <dbReference type="NCBI Taxonomy" id="1816183"/>
    <lineage>
        <taxon>Archaea</taxon>
        <taxon>Methanobacteriati</taxon>
        <taxon>Methanobacteriota</taxon>
        <taxon>Stenosarchaea group</taxon>
        <taxon>Halobacteria</taxon>
        <taxon>Halobacteriales</taxon>
        <taxon>Haloferacaceae</taxon>
        <taxon>Haloplanus</taxon>
    </lineage>
</organism>
<accession>A0A6B9FEP6</accession>
<evidence type="ECO:0000313" key="3">
    <source>
        <dbReference type="Proteomes" id="UP000428325"/>
    </source>
</evidence>
<dbReference type="RefSeq" id="WP_157689807.1">
    <property type="nucleotide sequence ID" value="NZ_CP034345.1"/>
</dbReference>
<name>A0A6B9FEP6_9EURY</name>
<dbReference type="Pfam" id="PF11419">
    <property type="entry name" value="DUF3194"/>
    <property type="match status" value="1"/>
</dbReference>
<evidence type="ECO:0000313" key="2">
    <source>
        <dbReference type="EMBL" id="QGX95350.1"/>
    </source>
</evidence>
<sequence>MVDTDSNGSSSEPDDETVVRTAAEAAEGVVFANYRQSAVRDLDVTVTFEEGVLEVDVYLNAPDAEADPDAVADEAARAARAAVDDLFGVDDEPTDDAA</sequence>
<dbReference type="InterPro" id="IPR024502">
    <property type="entry name" value="DUF3194"/>
</dbReference>
<dbReference type="InterPro" id="IPR035954">
    <property type="entry name" value="MTH677-like_sf"/>
</dbReference>
<dbReference type="OrthoDB" id="213887at2157"/>
<reference evidence="2 3" key="1">
    <citation type="submission" date="2018-12" db="EMBL/GenBank/DDBJ databases">
        <title>Complete genome sequence of Haloplanus rallus MBLA0036.</title>
        <authorList>
            <person name="Nam Y.-d."/>
            <person name="Kang J."/>
            <person name="Chung W.-H."/>
            <person name="Park Y.S."/>
        </authorList>
    </citation>
    <scope>NUCLEOTIDE SEQUENCE [LARGE SCALE GENOMIC DNA]</scope>
    <source>
        <strain evidence="2 3">MBLA0036</strain>
    </source>
</reference>
<dbReference type="Gene3D" id="3.30.300.100">
    <property type="entry name" value="MTH677-like"/>
    <property type="match status" value="1"/>
</dbReference>
<gene>
    <name evidence="2" type="ORF">EI982_11350</name>
</gene>
<protein>
    <submittedName>
        <fullName evidence="2">DUF3194 domain-containing protein</fullName>
    </submittedName>
</protein>